<dbReference type="RefSeq" id="WP_345675828.1">
    <property type="nucleotide sequence ID" value="NZ_BAABHS010000009.1"/>
</dbReference>
<feature type="region of interest" description="Disordered" evidence="2">
    <location>
        <begin position="1"/>
        <end position="44"/>
    </location>
</feature>
<comment type="caution">
    <text evidence="4">The sequence shown here is derived from an EMBL/GenBank/DDBJ whole genome shotgun (WGS) entry which is preliminary data.</text>
</comment>
<evidence type="ECO:0008006" key="6">
    <source>
        <dbReference type="Google" id="ProtNLM"/>
    </source>
</evidence>
<evidence type="ECO:0000256" key="1">
    <source>
        <dbReference type="SAM" id="Coils"/>
    </source>
</evidence>
<evidence type="ECO:0000313" key="5">
    <source>
        <dbReference type="Proteomes" id="UP001500466"/>
    </source>
</evidence>
<keyword evidence="3" id="KW-0472">Membrane</keyword>
<dbReference type="Proteomes" id="UP001500466">
    <property type="component" value="Unassembled WGS sequence"/>
</dbReference>
<sequence length="202" mass="21375">MSEPGGGRTGKGTGGSVRTAPRTGRPAGARPAGTGAPDAKKPRRRLVVTWGGAKGRPNRLTGRAGILALVLCTLAIALVVPVKQYLNQRQERVDLREQTKKHEQEVARLQAEIERWKDPAYVRQQARKDLHYVNPGDTQYSVVPPPSATPSPGASGGPKGSMPSQLWDSVKSADATPPAKTAPTGPPPAPAESIGDSRSSRR</sequence>
<reference evidence="5" key="1">
    <citation type="journal article" date="2019" name="Int. J. Syst. Evol. Microbiol.">
        <title>The Global Catalogue of Microorganisms (GCM) 10K type strain sequencing project: providing services to taxonomists for standard genome sequencing and annotation.</title>
        <authorList>
            <consortium name="The Broad Institute Genomics Platform"/>
            <consortium name="The Broad Institute Genome Sequencing Center for Infectious Disease"/>
            <person name="Wu L."/>
            <person name="Ma J."/>
        </authorList>
    </citation>
    <scope>NUCLEOTIDE SEQUENCE [LARGE SCALE GENOMIC DNA]</scope>
    <source>
        <strain evidence="5">JCM 17986</strain>
    </source>
</reference>
<feature type="transmembrane region" description="Helical" evidence="3">
    <location>
        <begin position="64"/>
        <end position="82"/>
    </location>
</feature>
<evidence type="ECO:0000313" key="4">
    <source>
        <dbReference type="EMBL" id="GAA4963172.1"/>
    </source>
</evidence>
<evidence type="ECO:0000256" key="3">
    <source>
        <dbReference type="SAM" id="Phobius"/>
    </source>
</evidence>
<keyword evidence="1" id="KW-0175">Coiled coil</keyword>
<gene>
    <name evidence="4" type="ORF">GCM10023205_28740</name>
</gene>
<accession>A0ABP9H7M8</accession>
<feature type="coiled-coil region" evidence="1">
    <location>
        <begin position="85"/>
        <end position="112"/>
    </location>
</feature>
<feature type="compositionally biased region" description="Low complexity" evidence="2">
    <location>
        <begin position="173"/>
        <end position="183"/>
    </location>
</feature>
<organism evidence="4 5">
    <name type="scientific">Yinghuangia aomiensis</name>
    <dbReference type="NCBI Taxonomy" id="676205"/>
    <lineage>
        <taxon>Bacteria</taxon>
        <taxon>Bacillati</taxon>
        <taxon>Actinomycetota</taxon>
        <taxon>Actinomycetes</taxon>
        <taxon>Kitasatosporales</taxon>
        <taxon>Streptomycetaceae</taxon>
        <taxon>Yinghuangia</taxon>
    </lineage>
</organism>
<feature type="compositionally biased region" description="Low complexity" evidence="2">
    <location>
        <begin position="18"/>
        <end position="37"/>
    </location>
</feature>
<dbReference type="Pfam" id="PF04977">
    <property type="entry name" value="DivIC"/>
    <property type="match status" value="1"/>
</dbReference>
<feature type="region of interest" description="Disordered" evidence="2">
    <location>
        <begin position="133"/>
        <end position="202"/>
    </location>
</feature>
<name>A0ABP9H7M8_9ACTN</name>
<keyword evidence="3" id="KW-1133">Transmembrane helix</keyword>
<feature type="compositionally biased region" description="Gly residues" evidence="2">
    <location>
        <begin position="1"/>
        <end position="15"/>
    </location>
</feature>
<evidence type="ECO:0000256" key="2">
    <source>
        <dbReference type="SAM" id="MobiDB-lite"/>
    </source>
</evidence>
<keyword evidence="3" id="KW-0812">Transmembrane</keyword>
<dbReference type="EMBL" id="BAABHS010000009">
    <property type="protein sequence ID" value="GAA4963172.1"/>
    <property type="molecule type" value="Genomic_DNA"/>
</dbReference>
<dbReference type="InterPro" id="IPR007060">
    <property type="entry name" value="FtsL/DivIC"/>
</dbReference>
<protein>
    <recommendedName>
        <fullName evidence="6">Cell division protein FtsB</fullName>
    </recommendedName>
</protein>
<proteinExistence type="predicted"/>
<keyword evidence="5" id="KW-1185">Reference proteome</keyword>